<dbReference type="NCBIfam" id="TIGR00328">
    <property type="entry name" value="flhB"/>
    <property type="match status" value="1"/>
</dbReference>
<feature type="transmembrane region" description="Helical" evidence="13">
    <location>
        <begin position="91"/>
        <end position="112"/>
    </location>
</feature>
<dbReference type="Gene3D" id="6.10.250.2080">
    <property type="match status" value="1"/>
</dbReference>
<dbReference type="PANTHER" id="PTHR30531:SF12">
    <property type="entry name" value="FLAGELLAR BIOSYNTHETIC PROTEIN FLHB"/>
    <property type="match status" value="1"/>
</dbReference>
<dbReference type="GO" id="GO:0005886">
    <property type="term" value="C:plasma membrane"/>
    <property type="evidence" value="ECO:0007669"/>
    <property type="project" value="UniProtKB-SubCell"/>
</dbReference>
<dbReference type="InterPro" id="IPR029025">
    <property type="entry name" value="T3SS_substrate_exporter_C"/>
</dbReference>
<evidence type="ECO:0000256" key="7">
    <source>
        <dbReference type="ARBA" id="ARBA00022795"/>
    </source>
</evidence>
<dbReference type="GO" id="GO:0044780">
    <property type="term" value="P:bacterial-type flagellum assembly"/>
    <property type="evidence" value="ECO:0007669"/>
    <property type="project" value="InterPro"/>
</dbReference>
<reference evidence="15 16" key="1">
    <citation type="submission" date="2014-12" db="EMBL/GenBank/DDBJ databases">
        <title>16Stimator: statistical estimation of ribosomal gene copy numbers from draft genome assemblies.</title>
        <authorList>
            <person name="Perisin M.A."/>
            <person name="Vetter M."/>
            <person name="Gilbert J.A."/>
            <person name="Bergelson J."/>
        </authorList>
    </citation>
    <scope>NUCLEOTIDE SEQUENCE [LARGE SCALE GENOMIC DNA]</scope>
    <source>
        <strain evidence="15 16">MEJ076</strain>
    </source>
</reference>
<evidence type="ECO:0000256" key="6">
    <source>
        <dbReference type="ARBA" id="ARBA00022692"/>
    </source>
</evidence>
<sequence length="360" mass="40599">MSDGEDKDSKTEEPTEKKLRDAEEKGNVPSSQEAALFASMLAFYLYLVFFMPDGIKRLGETLGDIIERPEQWRLNTATDMVSLGMHLSKEIAALLLPAAVLFIVLGLGQSFAQNLPQFVLDRISPQISRISPVKGFTRIYSVDGLVNFGKSLFKVVIVGIIVVTMLRNDYYNLLNALVTDPHSIMQTGYNILKKMVVIVLFSTGILAVADYFWTNYRWHSQQRMSKQEVKDEYKQSQGDPVVKARQRSIARDRARRRMMDGVPRATLVITNPTHYAIALRYVKDESDAPVVVAKGQDLIALRIREIATENGIPIFEDPPLARSMFAQVSVDSVIPSVFYKAVAELIHKVYAARQNKRRVN</sequence>
<comment type="caution">
    <text evidence="15">The sequence shown here is derived from an EMBL/GenBank/DDBJ whole genome shotgun (WGS) entry which is preliminary data.</text>
</comment>
<comment type="similarity">
    <text evidence="2 13">Belongs to the type III secretion exporter family.</text>
</comment>
<evidence type="ECO:0000313" key="15">
    <source>
        <dbReference type="EMBL" id="KIQ02279.1"/>
    </source>
</evidence>
<evidence type="ECO:0000256" key="2">
    <source>
        <dbReference type="ARBA" id="ARBA00010690"/>
    </source>
</evidence>
<dbReference type="PRINTS" id="PR00950">
    <property type="entry name" value="TYPE3IMSPROT"/>
</dbReference>
<feature type="transmembrane region" description="Helical" evidence="13">
    <location>
        <begin position="34"/>
        <end position="51"/>
    </location>
</feature>
<dbReference type="PANTHER" id="PTHR30531">
    <property type="entry name" value="FLAGELLAR BIOSYNTHETIC PROTEIN FLHB"/>
    <property type="match status" value="1"/>
</dbReference>
<keyword evidence="8 13" id="KW-0653">Protein transport</keyword>
<dbReference type="Proteomes" id="UP000035017">
    <property type="component" value="Unassembled WGS sequence"/>
</dbReference>
<feature type="region of interest" description="Disordered" evidence="14">
    <location>
        <begin position="1"/>
        <end position="26"/>
    </location>
</feature>
<dbReference type="FunFam" id="3.40.1690.10:FF:000001">
    <property type="entry name" value="Flagellar biosynthetic protein FlhB"/>
    <property type="match status" value="1"/>
</dbReference>
<dbReference type="InterPro" id="IPR006135">
    <property type="entry name" value="T3SS_substrate_exporter"/>
</dbReference>
<dbReference type="GO" id="GO:0009306">
    <property type="term" value="P:protein secretion"/>
    <property type="evidence" value="ECO:0007669"/>
    <property type="project" value="InterPro"/>
</dbReference>
<feature type="transmembrane region" description="Helical" evidence="13">
    <location>
        <begin position="191"/>
        <end position="213"/>
    </location>
</feature>
<dbReference type="Pfam" id="PF01312">
    <property type="entry name" value="Bac_export_2"/>
    <property type="match status" value="1"/>
</dbReference>
<protein>
    <recommendedName>
        <fullName evidence="3 13">Flagellar biosynthetic protein FlhB</fullName>
    </recommendedName>
</protein>
<dbReference type="AlphaFoldDB" id="A0A0D0KRA5"/>
<keyword evidence="5 13" id="KW-1003">Cell membrane</keyword>
<accession>A0A0D0KRA5</accession>
<dbReference type="InterPro" id="IPR006136">
    <property type="entry name" value="FlhB"/>
</dbReference>
<keyword evidence="11 13" id="KW-1006">Bacterial flagellum protein export</keyword>
<dbReference type="EMBL" id="JXQV01000011">
    <property type="protein sequence ID" value="KIQ02279.1"/>
    <property type="molecule type" value="Genomic_DNA"/>
</dbReference>
<keyword evidence="7 13" id="KW-1005">Bacterial flagellum biogenesis</keyword>
<dbReference type="SUPFAM" id="SSF160544">
    <property type="entry name" value="EscU C-terminal domain-like"/>
    <property type="match status" value="1"/>
</dbReference>
<feature type="transmembrane region" description="Helical" evidence="13">
    <location>
        <begin position="151"/>
        <end position="170"/>
    </location>
</feature>
<comment type="subcellular location">
    <subcellularLocation>
        <location evidence="1">Cell membrane</location>
        <topology evidence="1">Multi-pass membrane protein</topology>
    </subcellularLocation>
</comment>
<evidence type="ECO:0000256" key="12">
    <source>
        <dbReference type="ARBA" id="ARBA00025078"/>
    </source>
</evidence>
<evidence type="ECO:0000256" key="8">
    <source>
        <dbReference type="ARBA" id="ARBA00022927"/>
    </source>
</evidence>
<keyword evidence="4 13" id="KW-0813">Transport</keyword>
<evidence type="ECO:0000256" key="5">
    <source>
        <dbReference type="ARBA" id="ARBA00022475"/>
    </source>
</evidence>
<evidence type="ECO:0000256" key="10">
    <source>
        <dbReference type="ARBA" id="ARBA00023136"/>
    </source>
</evidence>
<evidence type="ECO:0000256" key="14">
    <source>
        <dbReference type="SAM" id="MobiDB-lite"/>
    </source>
</evidence>
<dbReference type="OrthoDB" id="9807950at2"/>
<evidence type="ECO:0000256" key="11">
    <source>
        <dbReference type="ARBA" id="ARBA00023225"/>
    </source>
</evidence>
<gene>
    <name evidence="13 15" type="primary">flhB</name>
    <name evidence="15" type="ORF">RU07_12670</name>
</gene>
<evidence type="ECO:0000256" key="1">
    <source>
        <dbReference type="ARBA" id="ARBA00004651"/>
    </source>
</evidence>
<evidence type="ECO:0000313" key="16">
    <source>
        <dbReference type="Proteomes" id="UP000035017"/>
    </source>
</evidence>
<keyword evidence="6 13" id="KW-0812">Transmembrane</keyword>
<evidence type="ECO:0000256" key="4">
    <source>
        <dbReference type="ARBA" id="ARBA00022448"/>
    </source>
</evidence>
<keyword evidence="10 13" id="KW-0472">Membrane</keyword>
<keyword evidence="9 13" id="KW-1133">Transmembrane helix</keyword>
<organism evidence="15 16">
    <name type="scientific">Agrobacterium tumefaciens</name>
    <dbReference type="NCBI Taxonomy" id="358"/>
    <lineage>
        <taxon>Bacteria</taxon>
        <taxon>Pseudomonadati</taxon>
        <taxon>Pseudomonadota</taxon>
        <taxon>Alphaproteobacteria</taxon>
        <taxon>Hyphomicrobiales</taxon>
        <taxon>Rhizobiaceae</taxon>
        <taxon>Rhizobium/Agrobacterium group</taxon>
        <taxon>Agrobacterium</taxon>
        <taxon>Agrobacterium tumefaciens complex</taxon>
    </lineage>
</organism>
<dbReference type="Gene3D" id="3.40.1690.10">
    <property type="entry name" value="secretion proteins EscU"/>
    <property type="match status" value="1"/>
</dbReference>
<proteinExistence type="inferred from homology"/>
<feature type="compositionally biased region" description="Basic and acidic residues" evidence="14">
    <location>
        <begin position="7"/>
        <end position="26"/>
    </location>
</feature>
<evidence type="ECO:0000256" key="3">
    <source>
        <dbReference type="ARBA" id="ARBA00021622"/>
    </source>
</evidence>
<name>A0A0D0KRA5_AGRTU</name>
<evidence type="ECO:0000256" key="13">
    <source>
        <dbReference type="RuleBase" id="RU364091"/>
    </source>
</evidence>
<comment type="function">
    <text evidence="12 13">Required for formation of the rod structure in the basal body of the flagellar apparatus. Together with FliI and FliH, may constitute the export apparatus of flagellin.</text>
</comment>
<evidence type="ECO:0000256" key="9">
    <source>
        <dbReference type="ARBA" id="ARBA00022989"/>
    </source>
</evidence>